<sequence length="121" mass="13447">MSPTALNQTLQDTSGTEGPWQYEPSADRPGGGLLTIRMTPQPDRRDRHLSQFATGRAAPPAGRRCSVIRFMKCKLCIKGQRGKQFQAQHSRDGASIRPRSVKRECVEITPVIASAFRKVLQ</sequence>
<accession>A0ACC2GAL7</accession>
<evidence type="ECO:0000313" key="2">
    <source>
        <dbReference type="Proteomes" id="UP001157502"/>
    </source>
</evidence>
<protein>
    <submittedName>
        <fullName evidence="1">Uncharacterized protein</fullName>
    </submittedName>
</protein>
<dbReference type="EMBL" id="CM055742">
    <property type="protein sequence ID" value="KAJ8000622.1"/>
    <property type="molecule type" value="Genomic_DNA"/>
</dbReference>
<reference evidence="1" key="1">
    <citation type="submission" date="2021-05" db="EMBL/GenBank/DDBJ databases">
        <authorList>
            <person name="Pan Q."/>
            <person name="Jouanno E."/>
            <person name="Zahm M."/>
            <person name="Klopp C."/>
            <person name="Cabau C."/>
            <person name="Louis A."/>
            <person name="Berthelot C."/>
            <person name="Parey E."/>
            <person name="Roest Crollius H."/>
            <person name="Montfort J."/>
            <person name="Robinson-Rechavi M."/>
            <person name="Bouchez O."/>
            <person name="Lampietro C."/>
            <person name="Lopez Roques C."/>
            <person name="Donnadieu C."/>
            <person name="Postlethwait J."/>
            <person name="Bobe J."/>
            <person name="Dillon D."/>
            <person name="Chandos A."/>
            <person name="von Hippel F."/>
            <person name="Guiguen Y."/>
        </authorList>
    </citation>
    <scope>NUCLEOTIDE SEQUENCE</scope>
    <source>
        <strain evidence="1">YG-Jan2019</strain>
    </source>
</reference>
<dbReference type="Proteomes" id="UP001157502">
    <property type="component" value="Chromosome 15"/>
</dbReference>
<name>A0ACC2GAL7_DALPE</name>
<organism evidence="1 2">
    <name type="scientific">Dallia pectoralis</name>
    <name type="common">Alaska blackfish</name>
    <dbReference type="NCBI Taxonomy" id="75939"/>
    <lineage>
        <taxon>Eukaryota</taxon>
        <taxon>Metazoa</taxon>
        <taxon>Chordata</taxon>
        <taxon>Craniata</taxon>
        <taxon>Vertebrata</taxon>
        <taxon>Euteleostomi</taxon>
        <taxon>Actinopterygii</taxon>
        <taxon>Neopterygii</taxon>
        <taxon>Teleostei</taxon>
        <taxon>Protacanthopterygii</taxon>
        <taxon>Esociformes</taxon>
        <taxon>Umbridae</taxon>
        <taxon>Dallia</taxon>
    </lineage>
</organism>
<proteinExistence type="predicted"/>
<comment type="caution">
    <text evidence="1">The sequence shown here is derived from an EMBL/GenBank/DDBJ whole genome shotgun (WGS) entry which is preliminary data.</text>
</comment>
<keyword evidence="2" id="KW-1185">Reference proteome</keyword>
<gene>
    <name evidence="1" type="ORF">DPEC_G00182280</name>
</gene>
<evidence type="ECO:0000313" key="1">
    <source>
        <dbReference type="EMBL" id="KAJ8000622.1"/>
    </source>
</evidence>